<proteinExistence type="predicted"/>
<reference evidence="6 7" key="1">
    <citation type="submission" date="2018-07" db="EMBL/GenBank/DDBJ databases">
        <title>Leeuwenhoekiella genomics.</title>
        <authorList>
            <person name="Tahon G."/>
            <person name="Willems A."/>
        </authorList>
    </citation>
    <scope>NUCLEOTIDE SEQUENCE [LARGE SCALE GENOMIC DNA]</scope>
    <source>
        <strain evidence="6 7">R-50232</strain>
    </source>
</reference>
<dbReference type="InterPro" id="IPR003661">
    <property type="entry name" value="HisK_dim/P_dom"/>
</dbReference>
<dbReference type="PROSITE" id="PS50109">
    <property type="entry name" value="HIS_KIN"/>
    <property type="match status" value="1"/>
</dbReference>
<dbReference type="PANTHER" id="PTHR43547">
    <property type="entry name" value="TWO-COMPONENT HISTIDINE KINASE"/>
    <property type="match status" value="1"/>
</dbReference>
<dbReference type="Gene3D" id="3.30.565.10">
    <property type="entry name" value="Histidine kinase-like ATPase, C-terminal domain"/>
    <property type="match status" value="1"/>
</dbReference>
<evidence type="ECO:0000256" key="3">
    <source>
        <dbReference type="ARBA" id="ARBA00022553"/>
    </source>
</evidence>
<dbReference type="RefSeq" id="WP_128761339.1">
    <property type="nucleotide sequence ID" value="NZ_QOVI01000004.1"/>
</dbReference>
<keyword evidence="4" id="KW-0175">Coiled coil</keyword>
<keyword evidence="7" id="KW-1185">Reference proteome</keyword>
<dbReference type="Pfam" id="PF01590">
    <property type="entry name" value="GAF"/>
    <property type="match status" value="1"/>
</dbReference>
<dbReference type="InterPro" id="IPR036890">
    <property type="entry name" value="HATPase_C_sf"/>
</dbReference>
<dbReference type="PRINTS" id="PR00344">
    <property type="entry name" value="BCTRLSENSOR"/>
</dbReference>
<dbReference type="InterPro" id="IPR003594">
    <property type="entry name" value="HATPase_dom"/>
</dbReference>
<dbReference type="SMART" id="SM00387">
    <property type="entry name" value="HATPase_c"/>
    <property type="match status" value="1"/>
</dbReference>
<dbReference type="InterPro" id="IPR036097">
    <property type="entry name" value="HisK_dim/P_sf"/>
</dbReference>
<dbReference type="SUPFAM" id="SSF47384">
    <property type="entry name" value="Homodimeric domain of signal transducing histidine kinase"/>
    <property type="match status" value="1"/>
</dbReference>
<dbReference type="EC" id="2.7.13.3" evidence="2"/>
<evidence type="ECO:0000259" key="5">
    <source>
        <dbReference type="PROSITE" id="PS50109"/>
    </source>
</evidence>
<evidence type="ECO:0000256" key="1">
    <source>
        <dbReference type="ARBA" id="ARBA00000085"/>
    </source>
</evidence>
<dbReference type="Gene3D" id="1.10.287.130">
    <property type="match status" value="1"/>
</dbReference>
<dbReference type="SUPFAM" id="SSF55874">
    <property type="entry name" value="ATPase domain of HSP90 chaperone/DNA topoisomerase II/histidine kinase"/>
    <property type="match status" value="1"/>
</dbReference>
<evidence type="ECO:0000313" key="7">
    <source>
        <dbReference type="Proteomes" id="UP000289821"/>
    </source>
</evidence>
<dbReference type="InterPro" id="IPR004358">
    <property type="entry name" value="Sig_transdc_His_kin-like_C"/>
</dbReference>
<accession>A0A4Q0NTJ6</accession>
<keyword evidence="3" id="KW-0597">Phosphoprotein</keyword>
<dbReference type="EMBL" id="QOVI01000004">
    <property type="protein sequence ID" value="RXG13901.1"/>
    <property type="molecule type" value="Genomic_DNA"/>
</dbReference>
<comment type="catalytic activity">
    <reaction evidence="1">
        <text>ATP + protein L-histidine = ADP + protein N-phospho-L-histidine.</text>
        <dbReference type="EC" id="2.7.13.3"/>
    </reaction>
</comment>
<dbReference type="CDD" id="cd00082">
    <property type="entry name" value="HisKA"/>
    <property type="match status" value="1"/>
</dbReference>
<feature type="domain" description="Histidine kinase" evidence="5">
    <location>
        <begin position="184"/>
        <end position="397"/>
    </location>
</feature>
<evidence type="ECO:0000256" key="2">
    <source>
        <dbReference type="ARBA" id="ARBA00012438"/>
    </source>
</evidence>
<dbReference type="SMART" id="SM00388">
    <property type="entry name" value="HisKA"/>
    <property type="match status" value="1"/>
</dbReference>
<dbReference type="AlphaFoldDB" id="A0A4Q0NTJ6"/>
<protein>
    <recommendedName>
        <fullName evidence="2">histidine kinase</fullName>
        <ecNumber evidence="2">2.7.13.3</ecNumber>
    </recommendedName>
</protein>
<dbReference type="PANTHER" id="PTHR43547:SF2">
    <property type="entry name" value="HYBRID SIGNAL TRANSDUCTION HISTIDINE KINASE C"/>
    <property type="match status" value="1"/>
</dbReference>
<gene>
    <name evidence="6" type="ORF">DSM04_1044</name>
</gene>
<dbReference type="InterPro" id="IPR003018">
    <property type="entry name" value="GAF"/>
</dbReference>
<dbReference type="InterPro" id="IPR029016">
    <property type="entry name" value="GAF-like_dom_sf"/>
</dbReference>
<feature type="coiled-coil region" evidence="4">
    <location>
        <begin position="151"/>
        <end position="178"/>
    </location>
</feature>
<name>A0A4Q0NTJ6_9FLAO</name>
<dbReference type="Pfam" id="PF02518">
    <property type="entry name" value="HATPase_c"/>
    <property type="match status" value="1"/>
</dbReference>
<dbReference type="InterPro" id="IPR005467">
    <property type="entry name" value="His_kinase_dom"/>
</dbReference>
<dbReference type="Proteomes" id="UP000289821">
    <property type="component" value="Unassembled WGS sequence"/>
</dbReference>
<organism evidence="6 7">
    <name type="scientific">Leeuwenhoekiella aestuarii</name>
    <dbReference type="NCBI Taxonomy" id="2249426"/>
    <lineage>
        <taxon>Bacteria</taxon>
        <taxon>Pseudomonadati</taxon>
        <taxon>Bacteroidota</taxon>
        <taxon>Flavobacteriia</taxon>
        <taxon>Flavobacteriales</taxon>
        <taxon>Flavobacteriaceae</taxon>
        <taxon>Leeuwenhoekiella</taxon>
    </lineage>
</organism>
<evidence type="ECO:0000256" key="4">
    <source>
        <dbReference type="SAM" id="Coils"/>
    </source>
</evidence>
<dbReference type="SUPFAM" id="SSF55781">
    <property type="entry name" value="GAF domain-like"/>
    <property type="match status" value="1"/>
</dbReference>
<dbReference type="GO" id="GO:0000155">
    <property type="term" value="F:phosphorelay sensor kinase activity"/>
    <property type="evidence" value="ECO:0007669"/>
    <property type="project" value="InterPro"/>
</dbReference>
<sequence>MPTVLPQSLQEDIHTITQISAVPSILNIICQTTGMRFAAVARVTDERWITCMSKDEIEFGLQTGDDLVLETTICNEIRQHALPVIIEEVTKNATFCEHPTPAQYGFQSYISFPIFRKNGEFFGTLCAIDPKPAKLDTKEVRDLFELYTQLISFHIDALEELNQSNQNLQKERTIGELRETFIAVLGHDLRNPVGTTRMCADILLKMDLPELANRQASTIKATSYRMQGLIDNLLDFAKGHLGDGIRLELSNNKQALKKLILQVCKEIATVEQEHEITTQIQLKEEFECDINRVGQLLSNLLSNAVKHGDPNKPIRMAALAEDGWFTLTVSNFGPQIPPAKKAELFKPFFTTNATNNKSGLGLGLYICSEIARAHNGTMQVESTAEQTKFTFSMPIKAQKKNQPAD</sequence>
<evidence type="ECO:0000313" key="6">
    <source>
        <dbReference type="EMBL" id="RXG13901.1"/>
    </source>
</evidence>
<dbReference type="Gene3D" id="3.30.450.40">
    <property type="match status" value="1"/>
</dbReference>
<dbReference type="SMART" id="SM00065">
    <property type="entry name" value="GAF"/>
    <property type="match status" value="1"/>
</dbReference>
<comment type="caution">
    <text evidence="6">The sequence shown here is derived from an EMBL/GenBank/DDBJ whole genome shotgun (WGS) entry which is preliminary data.</text>
</comment>
<dbReference type="Pfam" id="PF00512">
    <property type="entry name" value="HisKA"/>
    <property type="match status" value="1"/>
</dbReference>